<dbReference type="EMBL" id="ML210245">
    <property type="protein sequence ID" value="TFK22271.1"/>
    <property type="molecule type" value="Genomic_DNA"/>
</dbReference>
<evidence type="ECO:0000256" key="1">
    <source>
        <dbReference type="SAM" id="MobiDB-lite"/>
    </source>
</evidence>
<dbReference type="AlphaFoldDB" id="A0A5C3KP25"/>
<gene>
    <name evidence="3" type="ORF">FA15DRAFT_671741</name>
</gene>
<reference evidence="3 4" key="1">
    <citation type="journal article" date="2019" name="Nat. Ecol. Evol.">
        <title>Megaphylogeny resolves global patterns of mushroom evolution.</title>
        <authorList>
            <person name="Varga T."/>
            <person name="Krizsan K."/>
            <person name="Foldi C."/>
            <person name="Dima B."/>
            <person name="Sanchez-Garcia M."/>
            <person name="Sanchez-Ramirez S."/>
            <person name="Szollosi G.J."/>
            <person name="Szarkandi J.G."/>
            <person name="Papp V."/>
            <person name="Albert L."/>
            <person name="Andreopoulos W."/>
            <person name="Angelini C."/>
            <person name="Antonin V."/>
            <person name="Barry K.W."/>
            <person name="Bougher N.L."/>
            <person name="Buchanan P."/>
            <person name="Buyck B."/>
            <person name="Bense V."/>
            <person name="Catcheside P."/>
            <person name="Chovatia M."/>
            <person name="Cooper J."/>
            <person name="Damon W."/>
            <person name="Desjardin D."/>
            <person name="Finy P."/>
            <person name="Geml J."/>
            <person name="Haridas S."/>
            <person name="Hughes K."/>
            <person name="Justo A."/>
            <person name="Karasinski D."/>
            <person name="Kautmanova I."/>
            <person name="Kiss B."/>
            <person name="Kocsube S."/>
            <person name="Kotiranta H."/>
            <person name="LaButti K.M."/>
            <person name="Lechner B.E."/>
            <person name="Liimatainen K."/>
            <person name="Lipzen A."/>
            <person name="Lukacs Z."/>
            <person name="Mihaltcheva S."/>
            <person name="Morgado L.N."/>
            <person name="Niskanen T."/>
            <person name="Noordeloos M.E."/>
            <person name="Ohm R.A."/>
            <person name="Ortiz-Santana B."/>
            <person name="Ovrebo C."/>
            <person name="Racz N."/>
            <person name="Riley R."/>
            <person name="Savchenko A."/>
            <person name="Shiryaev A."/>
            <person name="Soop K."/>
            <person name="Spirin V."/>
            <person name="Szebenyi C."/>
            <person name="Tomsovsky M."/>
            <person name="Tulloss R.E."/>
            <person name="Uehling J."/>
            <person name="Grigoriev I.V."/>
            <person name="Vagvolgyi C."/>
            <person name="Papp T."/>
            <person name="Martin F.M."/>
            <person name="Miettinen O."/>
            <person name="Hibbett D.S."/>
            <person name="Nagy L.G."/>
        </authorList>
    </citation>
    <scope>NUCLEOTIDE SEQUENCE [LARGE SCALE GENOMIC DNA]</scope>
    <source>
        <strain evidence="3 4">CBS 121175</strain>
    </source>
</reference>
<sequence length="247" mass="27411">MRTKRASLISKLIITVIALGATTRVGAQYYSESDEAQAPLQQPLDYDEVSGTNGTGFVGVSESGARVPLVDLKVPPVHRVPDDSDSDAESLVRGLFEGDVGWYDRAMEDVDSKLEVESLLFVRREEESVEEYVARGLQFVGLSAGAMESYSFDPVSVYEELESVDSGDVEVNEGSLVEVYTMFLKSRIVLDRWERRREEIRGQARESGGRESSADEEELREAEEKSQLWTTLSRTYGNLVLGVNGPL</sequence>
<evidence type="ECO:0000313" key="4">
    <source>
        <dbReference type="Proteomes" id="UP000307440"/>
    </source>
</evidence>
<name>A0A5C3KP25_COPMA</name>
<evidence type="ECO:0000256" key="2">
    <source>
        <dbReference type="SAM" id="SignalP"/>
    </source>
</evidence>
<accession>A0A5C3KP25</accession>
<feature type="signal peptide" evidence="2">
    <location>
        <begin position="1"/>
        <end position="27"/>
    </location>
</feature>
<feature type="compositionally biased region" description="Basic and acidic residues" evidence="1">
    <location>
        <begin position="201"/>
        <end position="213"/>
    </location>
</feature>
<evidence type="ECO:0000313" key="3">
    <source>
        <dbReference type="EMBL" id="TFK22271.1"/>
    </source>
</evidence>
<proteinExistence type="predicted"/>
<feature type="region of interest" description="Disordered" evidence="1">
    <location>
        <begin position="201"/>
        <end position="224"/>
    </location>
</feature>
<organism evidence="3 4">
    <name type="scientific">Coprinopsis marcescibilis</name>
    <name type="common">Agaric fungus</name>
    <name type="synonym">Psathyrella marcescibilis</name>
    <dbReference type="NCBI Taxonomy" id="230819"/>
    <lineage>
        <taxon>Eukaryota</taxon>
        <taxon>Fungi</taxon>
        <taxon>Dikarya</taxon>
        <taxon>Basidiomycota</taxon>
        <taxon>Agaricomycotina</taxon>
        <taxon>Agaricomycetes</taxon>
        <taxon>Agaricomycetidae</taxon>
        <taxon>Agaricales</taxon>
        <taxon>Agaricineae</taxon>
        <taxon>Psathyrellaceae</taxon>
        <taxon>Coprinopsis</taxon>
    </lineage>
</organism>
<dbReference type="Proteomes" id="UP000307440">
    <property type="component" value="Unassembled WGS sequence"/>
</dbReference>
<feature type="chain" id="PRO_5022971185" evidence="2">
    <location>
        <begin position="28"/>
        <end position="247"/>
    </location>
</feature>
<keyword evidence="4" id="KW-1185">Reference proteome</keyword>
<protein>
    <submittedName>
        <fullName evidence="3">Uncharacterized protein</fullName>
    </submittedName>
</protein>
<keyword evidence="2" id="KW-0732">Signal</keyword>